<dbReference type="InterPro" id="IPR005624">
    <property type="entry name" value="PduO/GlcC-like"/>
</dbReference>
<gene>
    <name evidence="1" type="ORF">ABS361_06375</name>
</gene>
<reference evidence="1" key="1">
    <citation type="submission" date="2024-06" db="EMBL/GenBank/DDBJ databases">
        <title>Methylostella associata gen. nov., sp. nov., a novel Ancalomicrobiaceae-affiliated facultatively methylotrophic bacteria that feed on methanotrophs of the genus Methylococcus.</title>
        <authorList>
            <person name="Saltykova V."/>
            <person name="Danilova O.V."/>
            <person name="Oshkin I.Y."/>
            <person name="Belova S.E."/>
            <person name="Pimenov N.V."/>
            <person name="Dedysh S.N."/>
        </authorList>
    </citation>
    <scope>NUCLEOTIDE SEQUENCE</scope>
    <source>
        <strain evidence="1">S20</strain>
    </source>
</reference>
<dbReference type="InterPro" id="IPR052517">
    <property type="entry name" value="GlcG_carb_metab_protein"/>
</dbReference>
<dbReference type="PANTHER" id="PTHR34309:SF10">
    <property type="entry name" value="SLR1406 PROTEIN"/>
    <property type="match status" value="1"/>
</dbReference>
<dbReference type="Pfam" id="PF03928">
    <property type="entry name" value="HbpS-like"/>
    <property type="match status" value="1"/>
</dbReference>
<dbReference type="EMBL" id="CP158568">
    <property type="protein sequence ID" value="XBY45871.1"/>
    <property type="molecule type" value="Genomic_DNA"/>
</dbReference>
<dbReference type="Gene3D" id="3.30.450.150">
    <property type="entry name" value="Haem-degrading domain"/>
    <property type="match status" value="1"/>
</dbReference>
<dbReference type="AlphaFoldDB" id="A0AAU7XE79"/>
<evidence type="ECO:0000313" key="1">
    <source>
        <dbReference type="EMBL" id="XBY45871.1"/>
    </source>
</evidence>
<dbReference type="KEGG" id="mflg:ABS361_06375"/>
<dbReference type="SUPFAM" id="SSF143744">
    <property type="entry name" value="GlcG-like"/>
    <property type="match status" value="1"/>
</dbReference>
<accession>A0AAU7XE79</accession>
<name>A0AAU7XE79_9HYPH</name>
<sequence length="196" mass="19952">MINLSTTSSSTVAAPQSRRRSIRRLWRGPAVAAATALLLGLLDQAAEAQVRRSGYDLPATLAVEAASEAVRVCAERGYPVSAAVVDPSGEIKAFVKGDHSTVHTKTSSFRKAYTVVTLGPVFGFEALGAFVEKTRGGPNTAALASLPDVLLLAGGVAIRAKGETIAAIGVGGAPGGEKDEVCAAAGAAKIGDRLPQ</sequence>
<dbReference type="InterPro" id="IPR038084">
    <property type="entry name" value="PduO/GlcC-like_sf"/>
</dbReference>
<organism evidence="1">
    <name type="scientific">Methyloraptor flagellatus</name>
    <dbReference type="NCBI Taxonomy" id="3162530"/>
    <lineage>
        <taxon>Bacteria</taxon>
        <taxon>Pseudomonadati</taxon>
        <taxon>Pseudomonadota</taxon>
        <taxon>Alphaproteobacteria</taxon>
        <taxon>Hyphomicrobiales</taxon>
        <taxon>Ancalomicrobiaceae</taxon>
        <taxon>Methyloraptor</taxon>
    </lineage>
</organism>
<dbReference type="RefSeq" id="WP_407050966.1">
    <property type="nucleotide sequence ID" value="NZ_CP158568.1"/>
</dbReference>
<dbReference type="PANTHER" id="PTHR34309">
    <property type="entry name" value="SLR1406 PROTEIN"/>
    <property type="match status" value="1"/>
</dbReference>
<protein>
    <submittedName>
        <fullName evidence="1">Heme-binding protein</fullName>
    </submittedName>
</protein>
<proteinExistence type="predicted"/>